<dbReference type="PANTHER" id="PTHR32071">
    <property type="entry name" value="TRANSCRIPTIONAL REGULATORY PROTEIN"/>
    <property type="match status" value="1"/>
</dbReference>
<dbReference type="Pfam" id="PF00158">
    <property type="entry name" value="Sigma54_activat"/>
    <property type="match status" value="1"/>
</dbReference>
<dbReference type="GO" id="GO:0005524">
    <property type="term" value="F:ATP binding"/>
    <property type="evidence" value="ECO:0007669"/>
    <property type="project" value="UniProtKB-KW"/>
</dbReference>
<dbReference type="InterPro" id="IPR003593">
    <property type="entry name" value="AAA+_ATPase"/>
</dbReference>
<proteinExistence type="predicted"/>
<evidence type="ECO:0000256" key="3">
    <source>
        <dbReference type="ARBA" id="ARBA00023015"/>
    </source>
</evidence>
<comment type="caution">
    <text evidence="7">The sequence shown here is derived from an EMBL/GenBank/DDBJ whole genome shotgun (WGS) entry which is preliminary data.</text>
</comment>
<evidence type="ECO:0000313" key="8">
    <source>
        <dbReference type="Proteomes" id="UP000318937"/>
    </source>
</evidence>
<dbReference type="GO" id="GO:0006355">
    <property type="term" value="P:regulation of DNA-templated transcription"/>
    <property type="evidence" value="ECO:0007669"/>
    <property type="project" value="InterPro"/>
</dbReference>
<dbReference type="InterPro" id="IPR035965">
    <property type="entry name" value="PAS-like_dom_sf"/>
</dbReference>
<dbReference type="FunFam" id="3.40.50.300:FF:000006">
    <property type="entry name" value="DNA-binding transcriptional regulator NtrC"/>
    <property type="match status" value="1"/>
</dbReference>
<dbReference type="Pfam" id="PF00989">
    <property type="entry name" value="PAS"/>
    <property type="match status" value="1"/>
</dbReference>
<dbReference type="InterPro" id="IPR002197">
    <property type="entry name" value="HTH_Fis"/>
</dbReference>
<dbReference type="InterPro" id="IPR000014">
    <property type="entry name" value="PAS"/>
</dbReference>
<dbReference type="AlphaFoldDB" id="A0A544TB24"/>
<gene>
    <name evidence="7" type="ORF">FG383_10790</name>
</gene>
<keyword evidence="1" id="KW-0547">Nucleotide-binding</keyword>
<organism evidence="7 8">
    <name type="scientific">Psychrobacillus soli</name>
    <dbReference type="NCBI Taxonomy" id="1543965"/>
    <lineage>
        <taxon>Bacteria</taxon>
        <taxon>Bacillati</taxon>
        <taxon>Bacillota</taxon>
        <taxon>Bacilli</taxon>
        <taxon>Bacillales</taxon>
        <taxon>Bacillaceae</taxon>
        <taxon>Psychrobacillus</taxon>
    </lineage>
</organism>
<dbReference type="SUPFAM" id="SSF46689">
    <property type="entry name" value="Homeodomain-like"/>
    <property type="match status" value="1"/>
</dbReference>
<feature type="domain" description="Sigma-54 factor interaction" evidence="5">
    <location>
        <begin position="146"/>
        <end position="372"/>
    </location>
</feature>
<dbReference type="Gene3D" id="1.10.8.60">
    <property type="match status" value="1"/>
</dbReference>
<dbReference type="InterPro" id="IPR058031">
    <property type="entry name" value="AAA_lid_NorR"/>
</dbReference>
<dbReference type="Pfam" id="PF25601">
    <property type="entry name" value="AAA_lid_14"/>
    <property type="match status" value="1"/>
</dbReference>
<dbReference type="Gene3D" id="1.10.10.60">
    <property type="entry name" value="Homeodomain-like"/>
    <property type="match status" value="1"/>
</dbReference>
<dbReference type="SUPFAM" id="SSF55785">
    <property type="entry name" value="PYP-like sensor domain (PAS domain)"/>
    <property type="match status" value="1"/>
</dbReference>
<dbReference type="InterPro" id="IPR025662">
    <property type="entry name" value="Sigma_54_int_dom_ATP-bd_1"/>
</dbReference>
<dbReference type="SMART" id="SM00382">
    <property type="entry name" value="AAA"/>
    <property type="match status" value="1"/>
</dbReference>
<evidence type="ECO:0000259" key="6">
    <source>
        <dbReference type="PROSITE" id="PS50112"/>
    </source>
</evidence>
<dbReference type="Pfam" id="PF02954">
    <property type="entry name" value="HTH_8"/>
    <property type="match status" value="1"/>
</dbReference>
<evidence type="ECO:0000259" key="5">
    <source>
        <dbReference type="PROSITE" id="PS50045"/>
    </source>
</evidence>
<evidence type="ECO:0000256" key="4">
    <source>
        <dbReference type="ARBA" id="ARBA00023163"/>
    </source>
</evidence>
<sequence length="447" mass="50879">MGTFLKNLSTSVLAEILENAFQWFVVVDEHSNILYINEEYCHFLEVKRDDAIGKPVAEIIENTKMHEVIKSGIADIASPHYIKGTYMLANRVPLVVEGKIVGAFGSVIFRDMSDWKKLSSHVRTTMERIQLNMEDNSYKEYHLGDIKGTSSAVRKIKETIEIIAPSDIPVLIEGESGTGKEIFAHSIHQLSERSNEPFVKVNCAEVPPEMLEEELFGKLDLATGKFSRGRYKQADKGTLFIDEISALPLTLQAKLLRTLQDGAVFTMQAEKEEQVNVRILASSNISLANLVEEKKFREDLFYRIQAITLRIPPLRDRMEDLDELLNYFLQKFVVRAGRRKIVLATKTREILQSYHWPGNVRELQNVLQAAVYLAENDVIVPSALPIQVKKRNALSFPTNGKLEDILIEVEKRVIQDLLENQSNKALIAKQLGISRSTLYEKIKKYNF</sequence>
<keyword evidence="2" id="KW-0067">ATP-binding</keyword>
<dbReference type="PROSITE" id="PS00688">
    <property type="entry name" value="SIGMA54_INTERACT_3"/>
    <property type="match status" value="1"/>
</dbReference>
<name>A0A544TB24_9BACI</name>
<dbReference type="PROSITE" id="PS00675">
    <property type="entry name" value="SIGMA54_INTERACT_1"/>
    <property type="match status" value="1"/>
</dbReference>
<dbReference type="SMART" id="SM00091">
    <property type="entry name" value="PAS"/>
    <property type="match status" value="1"/>
</dbReference>
<dbReference type="EMBL" id="VDGG01000019">
    <property type="protein sequence ID" value="TQR14660.1"/>
    <property type="molecule type" value="Genomic_DNA"/>
</dbReference>
<dbReference type="Gene3D" id="3.30.450.20">
    <property type="entry name" value="PAS domain"/>
    <property type="match status" value="1"/>
</dbReference>
<dbReference type="InterPro" id="IPR027417">
    <property type="entry name" value="P-loop_NTPase"/>
</dbReference>
<reference evidence="7 8" key="1">
    <citation type="submission" date="2019-05" db="EMBL/GenBank/DDBJ databases">
        <title>Psychrobacillus vulpis sp. nov., a new species isolated from feces of a red fox that inhabits in The Tablas de Daimiel Natural Park, Albacete, Spain.</title>
        <authorList>
            <person name="Rodriguez M."/>
            <person name="Reina J.C."/>
            <person name="Bejar V."/>
            <person name="Llamas I."/>
        </authorList>
    </citation>
    <scope>NUCLEOTIDE SEQUENCE [LARGE SCALE GENOMIC DNA]</scope>
    <source>
        <strain evidence="7 8">NHI-2</strain>
    </source>
</reference>
<protein>
    <submittedName>
        <fullName evidence="7">PAS domain-containing protein</fullName>
    </submittedName>
</protein>
<dbReference type="InterPro" id="IPR002078">
    <property type="entry name" value="Sigma_54_int"/>
</dbReference>
<keyword evidence="8" id="KW-1185">Reference proteome</keyword>
<evidence type="ECO:0000256" key="1">
    <source>
        <dbReference type="ARBA" id="ARBA00022741"/>
    </source>
</evidence>
<dbReference type="GO" id="GO:0043565">
    <property type="term" value="F:sequence-specific DNA binding"/>
    <property type="evidence" value="ECO:0007669"/>
    <property type="project" value="InterPro"/>
</dbReference>
<dbReference type="PROSITE" id="PS50112">
    <property type="entry name" value="PAS"/>
    <property type="match status" value="1"/>
</dbReference>
<dbReference type="OrthoDB" id="9771372at2"/>
<dbReference type="InterPro" id="IPR013767">
    <property type="entry name" value="PAS_fold"/>
</dbReference>
<dbReference type="CDD" id="cd00009">
    <property type="entry name" value="AAA"/>
    <property type="match status" value="1"/>
</dbReference>
<dbReference type="CDD" id="cd00130">
    <property type="entry name" value="PAS"/>
    <property type="match status" value="1"/>
</dbReference>
<dbReference type="PROSITE" id="PS50045">
    <property type="entry name" value="SIGMA54_INTERACT_4"/>
    <property type="match status" value="1"/>
</dbReference>
<keyword evidence="3" id="KW-0805">Transcription regulation</keyword>
<evidence type="ECO:0000313" key="7">
    <source>
        <dbReference type="EMBL" id="TQR14660.1"/>
    </source>
</evidence>
<dbReference type="Gene3D" id="3.40.50.300">
    <property type="entry name" value="P-loop containing nucleotide triphosphate hydrolases"/>
    <property type="match status" value="1"/>
</dbReference>
<evidence type="ECO:0000256" key="2">
    <source>
        <dbReference type="ARBA" id="ARBA00022840"/>
    </source>
</evidence>
<dbReference type="Proteomes" id="UP000318937">
    <property type="component" value="Unassembled WGS sequence"/>
</dbReference>
<dbReference type="InterPro" id="IPR009057">
    <property type="entry name" value="Homeodomain-like_sf"/>
</dbReference>
<dbReference type="RefSeq" id="WP_142607416.1">
    <property type="nucleotide sequence ID" value="NZ_VDGG01000019.1"/>
</dbReference>
<feature type="domain" description="PAS" evidence="6">
    <location>
        <begin position="9"/>
        <end position="60"/>
    </location>
</feature>
<accession>A0A544TB24</accession>
<dbReference type="InterPro" id="IPR025944">
    <property type="entry name" value="Sigma_54_int_dom_CS"/>
</dbReference>
<keyword evidence="4" id="KW-0804">Transcription</keyword>
<dbReference type="SUPFAM" id="SSF52540">
    <property type="entry name" value="P-loop containing nucleoside triphosphate hydrolases"/>
    <property type="match status" value="1"/>
</dbReference>